<feature type="region of interest" description="Disordered" evidence="1">
    <location>
        <begin position="219"/>
        <end position="250"/>
    </location>
</feature>
<dbReference type="EMBL" id="JBJUIK010000013">
    <property type="protein sequence ID" value="KAL3506241.1"/>
    <property type="molecule type" value="Genomic_DNA"/>
</dbReference>
<evidence type="ECO:0000256" key="1">
    <source>
        <dbReference type="SAM" id="MobiDB-lite"/>
    </source>
</evidence>
<sequence>MSDQETADFSQQQENCGIVSNALDLLAMLHLNAGGHQPTTTTIATQLLPLPSLDQPTKYGSTKRQSPSSLSPQEPPSKRASTAVSPAAPTFSGDHCVHGFTKLPFPPALCRSISEPINSSGSKNPSDQSQAQNCVGNSVVTSPFQPLYRSISDPTSGSYPLLTTATSPRPPVAARKVMRSPSIGESGLNLKEESPTNKRLKRMKDRVREMSQWWNEVIKESEEDSDSEDNNDNLSKEESESEVTENEGPCQESVWVERNGGCLVLHFKCPCSKGYQIVLNGKNCYYKLTTF</sequence>
<feature type="region of interest" description="Disordered" evidence="1">
    <location>
        <begin position="49"/>
        <end position="88"/>
    </location>
</feature>
<comment type="caution">
    <text evidence="2">The sequence shown here is derived from an EMBL/GenBank/DDBJ whole genome shotgun (WGS) entry which is preliminary data.</text>
</comment>
<name>A0ABD2YFS8_9GENT</name>
<feature type="compositionally biased region" description="Polar residues" evidence="1">
    <location>
        <begin position="54"/>
        <end position="64"/>
    </location>
</feature>
<feature type="compositionally biased region" description="Acidic residues" evidence="1">
    <location>
        <begin position="221"/>
        <end position="231"/>
    </location>
</feature>
<proteinExistence type="predicted"/>
<gene>
    <name evidence="2" type="ORF">ACH5RR_031623</name>
</gene>
<accession>A0ABD2YFS8</accession>
<feature type="region of interest" description="Disordered" evidence="1">
    <location>
        <begin position="179"/>
        <end position="204"/>
    </location>
</feature>
<dbReference type="Proteomes" id="UP001630127">
    <property type="component" value="Unassembled WGS sequence"/>
</dbReference>
<reference evidence="2 3" key="1">
    <citation type="submission" date="2024-11" db="EMBL/GenBank/DDBJ databases">
        <title>A near-complete genome assembly of Cinchona calisaya.</title>
        <authorList>
            <person name="Lian D.C."/>
            <person name="Zhao X.W."/>
            <person name="Wei L."/>
        </authorList>
    </citation>
    <scope>NUCLEOTIDE SEQUENCE [LARGE SCALE GENOMIC DNA]</scope>
    <source>
        <tissue evidence="2">Nenye</tissue>
    </source>
</reference>
<evidence type="ECO:0000313" key="2">
    <source>
        <dbReference type="EMBL" id="KAL3506241.1"/>
    </source>
</evidence>
<dbReference type="AlphaFoldDB" id="A0ABD2YFS8"/>
<organism evidence="2 3">
    <name type="scientific">Cinchona calisaya</name>
    <dbReference type="NCBI Taxonomy" id="153742"/>
    <lineage>
        <taxon>Eukaryota</taxon>
        <taxon>Viridiplantae</taxon>
        <taxon>Streptophyta</taxon>
        <taxon>Embryophyta</taxon>
        <taxon>Tracheophyta</taxon>
        <taxon>Spermatophyta</taxon>
        <taxon>Magnoliopsida</taxon>
        <taxon>eudicotyledons</taxon>
        <taxon>Gunneridae</taxon>
        <taxon>Pentapetalae</taxon>
        <taxon>asterids</taxon>
        <taxon>lamiids</taxon>
        <taxon>Gentianales</taxon>
        <taxon>Rubiaceae</taxon>
        <taxon>Cinchonoideae</taxon>
        <taxon>Cinchoneae</taxon>
        <taxon>Cinchona</taxon>
    </lineage>
</organism>
<keyword evidence="3" id="KW-1185">Reference proteome</keyword>
<evidence type="ECO:0000313" key="3">
    <source>
        <dbReference type="Proteomes" id="UP001630127"/>
    </source>
</evidence>
<protein>
    <submittedName>
        <fullName evidence="2">Uncharacterized protein</fullName>
    </submittedName>
</protein>